<feature type="region of interest" description="Disordered" evidence="1">
    <location>
        <begin position="1"/>
        <end position="30"/>
    </location>
</feature>
<comment type="caution">
    <text evidence="2">The sequence shown here is derived from an EMBL/GenBank/DDBJ whole genome shotgun (WGS) entry which is preliminary data.</text>
</comment>
<organism evidence="2 3">
    <name type="scientific">Protopolystoma xenopodis</name>
    <dbReference type="NCBI Taxonomy" id="117903"/>
    <lineage>
        <taxon>Eukaryota</taxon>
        <taxon>Metazoa</taxon>
        <taxon>Spiralia</taxon>
        <taxon>Lophotrochozoa</taxon>
        <taxon>Platyhelminthes</taxon>
        <taxon>Monogenea</taxon>
        <taxon>Polyopisthocotylea</taxon>
        <taxon>Polystomatidea</taxon>
        <taxon>Polystomatidae</taxon>
        <taxon>Protopolystoma</taxon>
    </lineage>
</organism>
<reference evidence="2" key="1">
    <citation type="submission" date="2018-11" db="EMBL/GenBank/DDBJ databases">
        <authorList>
            <consortium name="Pathogen Informatics"/>
        </authorList>
    </citation>
    <scope>NUCLEOTIDE SEQUENCE</scope>
</reference>
<gene>
    <name evidence="2" type="ORF">PXEA_LOCUS8709</name>
</gene>
<keyword evidence="3" id="KW-1185">Reference proteome</keyword>
<evidence type="ECO:0000313" key="3">
    <source>
        <dbReference type="Proteomes" id="UP000784294"/>
    </source>
</evidence>
<dbReference type="AlphaFoldDB" id="A0A448WMD3"/>
<proteinExistence type="predicted"/>
<accession>A0A448WMD3</accession>
<evidence type="ECO:0000313" key="2">
    <source>
        <dbReference type="EMBL" id="VEL15269.1"/>
    </source>
</evidence>
<name>A0A448WMD3_9PLAT</name>
<dbReference type="EMBL" id="CAAALY010023995">
    <property type="protein sequence ID" value="VEL15269.1"/>
    <property type="molecule type" value="Genomic_DNA"/>
</dbReference>
<dbReference type="Proteomes" id="UP000784294">
    <property type="component" value="Unassembled WGS sequence"/>
</dbReference>
<evidence type="ECO:0000256" key="1">
    <source>
        <dbReference type="SAM" id="MobiDB-lite"/>
    </source>
</evidence>
<protein>
    <submittedName>
        <fullName evidence="2">Uncharacterized protein</fullName>
    </submittedName>
</protein>
<sequence>MEKMKIDPSNVVHPNENESRTSEPHLLTLPHEERTKESVMMGSNHEVHLNRVAHLGDKVPPKMDKVENINGHKLENIEMRENSKKDEKLEERSEDELMFLPEAEHDSHGAILKKTGN</sequence>